<dbReference type="InterPro" id="IPR002921">
    <property type="entry name" value="Fungal_lipase-type"/>
</dbReference>
<dbReference type="GeneID" id="136823493"/>
<sequence>MKYLMVFAVVAFVAVNLTTAGQCPANTHYISMTDLQEAAEFSALAYVDDVVSVSNGYTIMKVIEESIDTENEIKALVAENAAKNEIIVSFRGAQGTGQMFSILESSLKRKTIDSWFGSSRQNIKINKYFYQAFIKILPALEPYLALPGKKYIFTGHSLGGVLASITAMYTARLNNGPWSNPQTCLITFGQPRVGDSNFARKHDELIPTVRKMILLNIHDPITKYPFDIHFLSLYYHHTKGTFLLNTDNKNDKQILTCTGSSQCNVQQVVKTVNHYMQAYIDYIKTDTKLIGNDKKAKSSIAEMYSNLC</sequence>
<dbReference type="Proteomes" id="UP000594262">
    <property type="component" value="Unplaced"/>
</dbReference>
<dbReference type="GO" id="GO:0006629">
    <property type="term" value="P:lipid metabolic process"/>
    <property type="evidence" value="ECO:0007669"/>
    <property type="project" value="InterPro"/>
</dbReference>
<reference evidence="3" key="1">
    <citation type="submission" date="2021-01" db="UniProtKB">
        <authorList>
            <consortium name="EnsemblMetazoa"/>
        </authorList>
    </citation>
    <scope>IDENTIFICATION</scope>
</reference>
<evidence type="ECO:0000256" key="1">
    <source>
        <dbReference type="SAM" id="SignalP"/>
    </source>
</evidence>
<protein>
    <recommendedName>
        <fullName evidence="2">Fungal lipase-type domain-containing protein</fullName>
    </recommendedName>
</protein>
<feature type="domain" description="Fungal lipase-type" evidence="2">
    <location>
        <begin position="87"/>
        <end position="227"/>
    </location>
</feature>
<organism evidence="3 4">
    <name type="scientific">Clytia hemisphaerica</name>
    <dbReference type="NCBI Taxonomy" id="252671"/>
    <lineage>
        <taxon>Eukaryota</taxon>
        <taxon>Metazoa</taxon>
        <taxon>Cnidaria</taxon>
        <taxon>Hydrozoa</taxon>
        <taxon>Hydroidolina</taxon>
        <taxon>Leptothecata</taxon>
        <taxon>Obeliida</taxon>
        <taxon>Clytiidae</taxon>
        <taxon>Clytia</taxon>
    </lineage>
</organism>
<dbReference type="Pfam" id="PF01764">
    <property type="entry name" value="Lipase_3"/>
    <property type="match status" value="1"/>
</dbReference>
<keyword evidence="1" id="KW-0732">Signal</keyword>
<dbReference type="RefSeq" id="XP_066935782.1">
    <property type="nucleotide sequence ID" value="XM_067079681.1"/>
</dbReference>
<evidence type="ECO:0000313" key="3">
    <source>
        <dbReference type="EnsemblMetazoa" id="CLYHEMP020070.1"/>
    </source>
</evidence>
<dbReference type="Gene3D" id="3.40.50.1820">
    <property type="entry name" value="alpha/beta hydrolase"/>
    <property type="match status" value="1"/>
</dbReference>
<dbReference type="PANTHER" id="PTHR45908">
    <property type="entry name" value="PROTEIN CBG11750-RELATED"/>
    <property type="match status" value="1"/>
</dbReference>
<evidence type="ECO:0000313" key="4">
    <source>
        <dbReference type="Proteomes" id="UP000594262"/>
    </source>
</evidence>
<dbReference type="EnsemblMetazoa" id="CLYHEMT020070.1">
    <property type="protein sequence ID" value="CLYHEMP020070.1"/>
    <property type="gene ID" value="CLYHEMG020070"/>
</dbReference>
<dbReference type="SUPFAM" id="SSF53474">
    <property type="entry name" value="alpha/beta-Hydrolases"/>
    <property type="match status" value="1"/>
</dbReference>
<feature type="signal peptide" evidence="1">
    <location>
        <begin position="1"/>
        <end position="20"/>
    </location>
</feature>
<dbReference type="AlphaFoldDB" id="A0A7M6DPG5"/>
<keyword evidence="4" id="KW-1185">Reference proteome</keyword>
<name>A0A7M6DPG5_9CNID</name>
<accession>A0A7M6DPG5</accession>
<dbReference type="OrthoDB" id="5960337at2759"/>
<dbReference type="InterPro" id="IPR029058">
    <property type="entry name" value="AB_hydrolase_fold"/>
</dbReference>
<proteinExistence type="predicted"/>
<dbReference type="CDD" id="cd00519">
    <property type="entry name" value="Lipase_3"/>
    <property type="match status" value="1"/>
</dbReference>
<evidence type="ECO:0000259" key="2">
    <source>
        <dbReference type="Pfam" id="PF01764"/>
    </source>
</evidence>
<feature type="chain" id="PRO_5029707652" description="Fungal lipase-type domain-containing protein" evidence="1">
    <location>
        <begin position="21"/>
        <end position="308"/>
    </location>
</feature>